<organism evidence="1 2">
    <name type="scientific">Batillaria attramentaria</name>
    <dbReference type="NCBI Taxonomy" id="370345"/>
    <lineage>
        <taxon>Eukaryota</taxon>
        <taxon>Metazoa</taxon>
        <taxon>Spiralia</taxon>
        <taxon>Lophotrochozoa</taxon>
        <taxon>Mollusca</taxon>
        <taxon>Gastropoda</taxon>
        <taxon>Caenogastropoda</taxon>
        <taxon>Sorbeoconcha</taxon>
        <taxon>Cerithioidea</taxon>
        <taxon>Batillariidae</taxon>
        <taxon>Batillaria</taxon>
    </lineage>
</organism>
<name>A0ABD0M8Q6_9CAEN</name>
<proteinExistence type="predicted"/>
<dbReference type="Proteomes" id="UP001519460">
    <property type="component" value="Unassembled WGS sequence"/>
</dbReference>
<keyword evidence="2" id="KW-1185">Reference proteome</keyword>
<accession>A0ABD0M8Q6</accession>
<protein>
    <submittedName>
        <fullName evidence="1">Uncharacterized protein</fullName>
    </submittedName>
</protein>
<comment type="caution">
    <text evidence="1">The sequence shown here is derived from an EMBL/GenBank/DDBJ whole genome shotgun (WGS) entry which is preliminary data.</text>
</comment>
<feature type="non-terminal residue" evidence="1">
    <location>
        <position position="97"/>
    </location>
</feature>
<dbReference type="EMBL" id="JACVVK020000002">
    <property type="protein sequence ID" value="KAK7508199.1"/>
    <property type="molecule type" value="Genomic_DNA"/>
</dbReference>
<sequence length="97" mass="10699">RATAPDALTTVIPGYYCKHAQQEHAYRQLPEGINPHLYRMNVPGGKVYQCRFSSGQLSANFGILPVEVCANQTPITGLFKHLVIADKICVTEAFVHS</sequence>
<evidence type="ECO:0000313" key="2">
    <source>
        <dbReference type="Proteomes" id="UP001519460"/>
    </source>
</evidence>
<dbReference type="AlphaFoldDB" id="A0ABD0M8Q6"/>
<feature type="non-terminal residue" evidence="1">
    <location>
        <position position="1"/>
    </location>
</feature>
<evidence type="ECO:0000313" key="1">
    <source>
        <dbReference type="EMBL" id="KAK7508199.1"/>
    </source>
</evidence>
<reference evidence="1 2" key="1">
    <citation type="journal article" date="2023" name="Sci. Data">
        <title>Genome assembly of the Korean intertidal mud-creeper Batillaria attramentaria.</title>
        <authorList>
            <person name="Patra A.K."/>
            <person name="Ho P.T."/>
            <person name="Jun S."/>
            <person name="Lee S.J."/>
            <person name="Kim Y."/>
            <person name="Won Y.J."/>
        </authorList>
    </citation>
    <scope>NUCLEOTIDE SEQUENCE [LARGE SCALE GENOMIC DNA]</scope>
    <source>
        <strain evidence="1">Wonlab-2016</strain>
    </source>
</reference>
<gene>
    <name evidence="1" type="ORF">BaRGS_00000438</name>
</gene>